<protein>
    <submittedName>
        <fullName evidence="1">Uncharacterized protein</fullName>
    </submittedName>
</protein>
<reference evidence="1" key="1">
    <citation type="submission" date="2019-11" db="EMBL/GenBank/DDBJ databases">
        <authorList>
            <person name="Feng L."/>
        </authorList>
    </citation>
    <scope>NUCLEOTIDE SEQUENCE</scope>
    <source>
        <strain evidence="1">PagglomeransLFYP105</strain>
    </source>
</reference>
<gene>
    <name evidence="1" type="ORF">PALFYP105_03370</name>
</gene>
<evidence type="ECO:0000313" key="1">
    <source>
        <dbReference type="EMBL" id="VYU13269.1"/>
    </source>
</evidence>
<name>A0A6N3CEC3_ENTAG</name>
<organism evidence="1">
    <name type="scientific">Enterobacter agglomerans</name>
    <name type="common">Erwinia herbicola</name>
    <name type="synonym">Pantoea agglomerans</name>
    <dbReference type="NCBI Taxonomy" id="549"/>
    <lineage>
        <taxon>Bacteria</taxon>
        <taxon>Pseudomonadati</taxon>
        <taxon>Pseudomonadota</taxon>
        <taxon>Gammaproteobacteria</taxon>
        <taxon>Enterobacterales</taxon>
        <taxon>Erwiniaceae</taxon>
        <taxon>Pantoea</taxon>
        <taxon>Pantoea agglomerans group</taxon>
    </lineage>
</organism>
<dbReference type="EMBL" id="CACRUS010000006">
    <property type="protein sequence ID" value="VYU13269.1"/>
    <property type="molecule type" value="Genomic_DNA"/>
</dbReference>
<proteinExistence type="predicted"/>
<dbReference type="AlphaFoldDB" id="A0A6N3CEC3"/>
<accession>A0A6N3CEC3</accession>
<sequence length="31" mass="3461">MTNGLWLVLVSLVFVLGWSTADWRRGSLEPG</sequence>